<feature type="domain" description="Winged helix-turn-helix" evidence="1">
    <location>
        <begin position="262"/>
        <end position="338"/>
    </location>
</feature>
<evidence type="ECO:0000313" key="3">
    <source>
        <dbReference type="Proteomes" id="UP001501237"/>
    </source>
</evidence>
<keyword evidence="3" id="KW-1185">Reference proteome</keyword>
<evidence type="ECO:0000259" key="1">
    <source>
        <dbReference type="Pfam" id="PF25872"/>
    </source>
</evidence>
<dbReference type="Gene3D" id="3.40.50.300">
    <property type="entry name" value="P-loop containing nucleotide triphosphate hydrolases"/>
    <property type="match status" value="1"/>
</dbReference>
<dbReference type="EMBL" id="BAAAUV010000045">
    <property type="protein sequence ID" value="GAA3241370.1"/>
    <property type="molecule type" value="Genomic_DNA"/>
</dbReference>
<dbReference type="InterPro" id="IPR027417">
    <property type="entry name" value="P-loop_NTPase"/>
</dbReference>
<dbReference type="InterPro" id="IPR058852">
    <property type="entry name" value="HTH_77"/>
</dbReference>
<dbReference type="SUPFAM" id="SSF48452">
    <property type="entry name" value="TPR-like"/>
    <property type="match status" value="2"/>
</dbReference>
<proteinExistence type="predicted"/>
<name>A0ABP6QM07_9ACTN</name>
<evidence type="ECO:0000313" key="2">
    <source>
        <dbReference type="EMBL" id="GAA3241370.1"/>
    </source>
</evidence>
<dbReference type="InterPro" id="IPR011990">
    <property type="entry name" value="TPR-like_helical_dom_sf"/>
</dbReference>
<reference evidence="3" key="1">
    <citation type="journal article" date="2019" name="Int. J. Syst. Evol. Microbiol.">
        <title>The Global Catalogue of Microorganisms (GCM) 10K type strain sequencing project: providing services to taxonomists for standard genome sequencing and annotation.</title>
        <authorList>
            <consortium name="The Broad Institute Genomics Platform"/>
            <consortium name="The Broad Institute Genome Sequencing Center for Infectious Disease"/>
            <person name="Wu L."/>
            <person name="Ma J."/>
        </authorList>
    </citation>
    <scope>NUCLEOTIDE SEQUENCE [LARGE SCALE GENOMIC DNA]</scope>
    <source>
        <strain evidence="3">JCM 9377</strain>
    </source>
</reference>
<gene>
    <name evidence="2" type="ORF">GCM10010468_78560</name>
</gene>
<dbReference type="RefSeq" id="WP_344839314.1">
    <property type="nucleotide sequence ID" value="NZ_BAAAUV010000045.1"/>
</dbReference>
<accession>A0ABP6QM07</accession>
<organism evidence="2 3">
    <name type="scientific">Actinocorallia longicatena</name>
    <dbReference type="NCBI Taxonomy" id="111803"/>
    <lineage>
        <taxon>Bacteria</taxon>
        <taxon>Bacillati</taxon>
        <taxon>Actinomycetota</taxon>
        <taxon>Actinomycetes</taxon>
        <taxon>Streptosporangiales</taxon>
        <taxon>Thermomonosporaceae</taxon>
        <taxon>Actinocorallia</taxon>
    </lineage>
</organism>
<dbReference type="Gene3D" id="1.25.40.10">
    <property type="entry name" value="Tetratricopeptide repeat domain"/>
    <property type="match status" value="1"/>
</dbReference>
<comment type="caution">
    <text evidence="2">The sequence shown here is derived from an EMBL/GenBank/DDBJ whole genome shotgun (WGS) entry which is preliminary data.</text>
</comment>
<dbReference type="Proteomes" id="UP001501237">
    <property type="component" value="Unassembled WGS sequence"/>
</dbReference>
<dbReference type="PRINTS" id="PR00364">
    <property type="entry name" value="DISEASERSIST"/>
</dbReference>
<sequence>MTLPAEPNGFVGRERDIEELVSLADAARLVTLCGPGGIGKSRLALRIAHVLGAEETRFVELGDLPPGRDVLPLAQLLVRRLGLVREAGGEAVTALADGLRDRTLLIVLDTCEHVVEACAELALSLLADCPGLRLLATSREPLRIPGETIWRVPPLDLPGEDDPAEKIAEAEAVRLFAARAAAARPGFAVTKENAAAVVEVCRALDGMPLAIELAAARVRVLSVEQLAARLADRFAVLSSGDRTAPSRQRTLRAAIDWSYELLEEPEKLLLSRLSVFCGWTVEQAEGVCADEVLPAADVLDRLTALVDKSLVGVVGERAGEVHFRLLDSIREYAAERLAGRDETAVLRDRHRDWYVRLAREGVLSAFGWRRVPWGEQIRRLRMAVGEHENLRAALDWSWERGDVEAGLRLLPAVHVMSMSSGHLADWLPWTDRFLARADEAPPDAAAVAIVTRVRLAQEFHDFGPDTGTLTERGVELSRACGDDRLLAFALFNRSVHHLTAVRFEEAEADLDESEALARASGDAWNEAVACYGRAMLQLMRGRSREPVELCERGVALMAGAGLRWGVARGRVLLGTLARERGDQAEAHRQFTEALGPLRDLGARPEIVRCLAGSGHAAVGLGDLPGARRSLTEALVLGRELGMHRVVARSLEALANLHAAEDDPRTAVVLAAAATALREAVGKDLSSRARLESLLERVRAQHGAPYVALCGARAGRSRWKR</sequence>
<dbReference type="SUPFAM" id="SSF52540">
    <property type="entry name" value="P-loop containing nucleoside triphosphate hydrolases"/>
    <property type="match status" value="1"/>
</dbReference>
<protein>
    <recommendedName>
        <fullName evidence="1">Winged helix-turn-helix domain-containing protein</fullName>
    </recommendedName>
</protein>
<dbReference type="PANTHER" id="PTHR47691:SF3">
    <property type="entry name" value="HTH-TYPE TRANSCRIPTIONAL REGULATOR RV0890C-RELATED"/>
    <property type="match status" value="1"/>
</dbReference>
<dbReference type="PANTHER" id="PTHR47691">
    <property type="entry name" value="REGULATOR-RELATED"/>
    <property type="match status" value="1"/>
</dbReference>
<dbReference type="Pfam" id="PF25872">
    <property type="entry name" value="HTH_77"/>
    <property type="match status" value="1"/>
</dbReference>